<dbReference type="GO" id="GO:0072344">
    <property type="term" value="P:rescue of stalled ribosome"/>
    <property type="evidence" value="ECO:0007669"/>
    <property type="project" value="UniProtKB-UniRule"/>
</dbReference>
<dbReference type="InterPro" id="IPR008532">
    <property type="entry name" value="NFACT_RNA-bd"/>
</dbReference>
<dbReference type="GO" id="GO:0019843">
    <property type="term" value="F:rRNA binding"/>
    <property type="evidence" value="ECO:0007669"/>
    <property type="project" value="UniProtKB-UniRule"/>
</dbReference>
<name>A0A1G5RU61_9FIRM</name>
<feature type="domain" description="NFACT RNA-binding" evidence="6">
    <location>
        <begin position="479"/>
        <end position="569"/>
    </location>
</feature>
<dbReference type="STRING" id="1120920.SAMN03080599_00504"/>
<accession>A0A1G5RU61</accession>
<proteinExistence type="inferred from homology"/>
<keyword evidence="2 5" id="KW-0699">rRNA-binding</keyword>
<keyword evidence="3 5" id="KW-0694">RNA-binding</keyword>
<organism evidence="7 8">
    <name type="scientific">Acidaminobacter hydrogenoformans DSM 2784</name>
    <dbReference type="NCBI Taxonomy" id="1120920"/>
    <lineage>
        <taxon>Bacteria</taxon>
        <taxon>Bacillati</taxon>
        <taxon>Bacillota</taxon>
        <taxon>Clostridia</taxon>
        <taxon>Peptostreptococcales</taxon>
        <taxon>Acidaminobacteraceae</taxon>
        <taxon>Acidaminobacter</taxon>
    </lineage>
</organism>
<dbReference type="Pfam" id="PF05670">
    <property type="entry name" value="NFACT-R_1"/>
    <property type="match status" value="1"/>
</dbReference>
<comment type="subunit">
    <text evidence="5">Associates with stalled 50S ribosomal subunits. Binds to RqcP.</text>
</comment>
<dbReference type="Pfam" id="PF05833">
    <property type="entry name" value="NFACT_N"/>
    <property type="match status" value="1"/>
</dbReference>
<evidence type="ECO:0000313" key="7">
    <source>
        <dbReference type="EMBL" id="SCZ76981.1"/>
    </source>
</evidence>
<dbReference type="GO" id="GO:1990112">
    <property type="term" value="C:RQC complex"/>
    <property type="evidence" value="ECO:0007669"/>
    <property type="project" value="TreeGrafter"/>
</dbReference>
<dbReference type="RefSeq" id="WP_092589309.1">
    <property type="nucleotide sequence ID" value="NZ_FMWL01000002.1"/>
</dbReference>
<dbReference type="Proteomes" id="UP000199208">
    <property type="component" value="Unassembled WGS sequence"/>
</dbReference>
<dbReference type="Gene3D" id="2.30.310.10">
    <property type="entry name" value="ibrinogen binding protein from staphylococcus aureus domain"/>
    <property type="match status" value="1"/>
</dbReference>
<protein>
    <recommendedName>
        <fullName evidence="5">Rqc2 homolog RqcH</fullName>
        <shortName evidence="5">RqcH</shortName>
    </recommendedName>
</protein>
<dbReference type="AlphaFoldDB" id="A0A1G5RU61"/>
<feature type="coiled-coil region" evidence="5">
    <location>
        <begin position="323"/>
        <end position="350"/>
    </location>
</feature>
<evidence type="ECO:0000259" key="6">
    <source>
        <dbReference type="Pfam" id="PF05670"/>
    </source>
</evidence>
<dbReference type="InterPro" id="IPR051608">
    <property type="entry name" value="RQC_Subunit_NEMF"/>
</dbReference>
<dbReference type="OrthoDB" id="9766163at2"/>
<keyword evidence="1 5" id="KW-0820">tRNA-binding</keyword>
<evidence type="ECO:0000256" key="2">
    <source>
        <dbReference type="ARBA" id="ARBA00022730"/>
    </source>
</evidence>
<evidence type="ECO:0000256" key="5">
    <source>
        <dbReference type="HAMAP-Rule" id="MF_00844"/>
    </source>
</evidence>
<keyword evidence="4 5" id="KW-0648">Protein biosynthesis</keyword>
<dbReference type="InterPro" id="IPR043682">
    <property type="entry name" value="RqcH_bacterial"/>
</dbReference>
<sequence length="599" mass="67332">MAYDGIFMAALAAELREKLIGGRVDKIYQPEKDTLILGIRSDRNNHRLKLSASSSLPYVSLTQAKPENPMQPPMFCMLLRKHLTGARLTEIRQRGLERILDFVFDTFDELGNRVERVLCAEIMGRHSNVIFYQADTQVVVDSVKRISSAISRVRQIYPGVVYQLPPGGKLDLRDVAPPLFGPSAASDIEANAPAINELSLSSKSVQKWLLTTYQGFSPALCQQLCLEAGVDPDQLLSGLGEGPRESLESVLKKMKHQLVSEALETRLILDDAGKPLDMTAAPSLRLEASGRLSEVLEPSRCVNQMFEDRDLQDRLEQKAASMKKLVENRLERVINKKSHLEVDLKHAEDAETQRQMGELIMANVYRLSKGDHEAVVENFFEEGAPEIRVPMDVRLTPVENAQRCFRKYTKLKNGQTEILIQLTQTQAEIDYLESVLLQIEQSTEASNLEAIRLELAEEGYMKSRGRKKDKRPKSAPLQYLSTDGFEILVGRNNVQNDELTLKTASNKDLWFHTKSVPGSHVVIRTHGKTTNEETLYEAAMLAAWHSKARLSGQVPVDYTEIRHVSKPSGAKPGMVIYVQYKTIYVTPDEAVVKRLQLPN</sequence>
<comment type="similarity">
    <text evidence="5">Belongs to the NEMF family.</text>
</comment>
<dbReference type="GO" id="GO:0000049">
    <property type="term" value="F:tRNA binding"/>
    <property type="evidence" value="ECO:0007669"/>
    <property type="project" value="UniProtKB-UniRule"/>
</dbReference>
<keyword evidence="8" id="KW-1185">Reference proteome</keyword>
<dbReference type="PANTHER" id="PTHR15239:SF6">
    <property type="entry name" value="RIBOSOME QUALITY CONTROL COMPLEX SUBUNIT NEMF"/>
    <property type="match status" value="1"/>
</dbReference>
<evidence type="ECO:0000256" key="1">
    <source>
        <dbReference type="ARBA" id="ARBA00022555"/>
    </source>
</evidence>
<evidence type="ECO:0000256" key="3">
    <source>
        <dbReference type="ARBA" id="ARBA00022884"/>
    </source>
</evidence>
<dbReference type="GO" id="GO:0043023">
    <property type="term" value="F:ribosomal large subunit binding"/>
    <property type="evidence" value="ECO:0007669"/>
    <property type="project" value="UniProtKB-UniRule"/>
</dbReference>
<dbReference type="FunFam" id="2.30.310.10:FF:000004">
    <property type="entry name" value="Fibronectin-binding protein A"/>
    <property type="match status" value="1"/>
</dbReference>
<evidence type="ECO:0000313" key="8">
    <source>
        <dbReference type="Proteomes" id="UP000199208"/>
    </source>
</evidence>
<dbReference type="EMBL" id="FMWL01000002">
    <property type="protein sequence ID" value="SCZ76981.1"/>
    <property type="molecule type" value="Genomic_DNA"/>
</dbReference>
<gene>
    <name evidence="5" type="primary">rqcH</name>
    <name evidence="7" type="ORF">SAMN03080599_00504</name>
</gene>
<dbReference type="HAMAP" id="MF_00844_B">
    <property type="entry name" value="RqcH_B"/>
    <property type="match status" value="1"/>
</dbReference>
<reference evidence="7 8" key="1">
    <citation type="submission" date="2016-10" db="EMBL/GenBank/DDBJ databases">
        <authorList>
            <person name="de Groot N.N."/>
        </authorList>
    </citation>
    <scope>NUCLEOTIDE SEQUENCE [LARGE SCALE GENOMIC DNA]</scope>
    <source>
        <strain evidence="7 8">DSM 2784</strain>
    </source>
</reference>
<evidence type="ECO:0000256" key="4">
    <source>
        <dbReference type="ARBA" id="ARBA00022917"/>
    </source>
</evidence>
<keyword evidence="5" id="KW-0175">Coiled coil</keyword>
<dbReference type="PANTHER" id="PTHR15239">
    <property type="entry name" value="NUCLEAR EXPORT MEDIATOR FACTOR NEMF"/>
    <property type="match status" value="1"/>
</dbReference>
<comment type="function">
    <text evidence="5">Key component of the ribosome quality control system (RQC), a ribosome-associated complex that mediates the extraction of incompletely synthesized nascent chains from stalled ribosomes and their subsequent degradation. RqcH recruits Ala-charged tRNA, and with RqcP directs the elongation of stalled nascent chains on 50S ribosomal subunits, leading to non-templated C-terminal alanine extensions (Ala tail). The Ala tail promotes nascent chain degradation. May add between 1 and at least 8 Ala residues. Binds to stalled 50S ribosomal subunits.</text>
</comment>